<dbReference type="Gene3D" id="3.60.130.30">
    <property type="match status" value="1"/>
</dbReference>
<evidence type="ECO:0000256" key="1">
    <source>
        <dbReference type="SAM" id="MobiDB-lite"/>
    </source>
</evidence>
<sequence length="446" mass="49732">MPELTFDDLAFSRTTRSKRIFNPYLITPAPGQPIQGPLEFDIQDALNEQNNNRMEQEDRGEGYDSEEEAELEDEDEDDYEELATSVNAPCSSMPHPFASHHAPSPLSATSSTPFSRGHWVSEIDVVKALGSSSGWIGRRRTFPRKHTSLEELYTLGFKLLDSQLGETYPIVDRNRKIIGVFGAPSPEQSATVVRDANAALEQAHEQIYFTAKQKKNRRGDYPAAAYGISFGGGQRRPGILKHSAKTAAILQSLLKDLAFISISDYNNSLLTTFAPRVHQYYSDGLTQLQEWNPRLVRNFPGTSFAACTWNFGPAAVSYPHTDNANVAFGWCSITALGDYNPDLGGHLVLWDLGLIIRFPPGATILIPSALLVHSNVPIQEGEKRYAFVQYTAGGLFRWIDHGFQSYAQWEKNASAPEKQQYKLDRKARVRNGYNRFSTFSEIVGGS</sequence>
<accession>A0AA38U715</accession>
<evidence type="ECO:0000313" key="2">
    <source>
        <dbReference type="EMBL" id="KAJ3833547.1"/>
    </source>
</evidence>
<dbReference type="AlphaFoldDB" id="A0AA38U715"/>
<proteinExistence type="predicted"/>
<name>A0AA38U715_9AGAR</name>
<dbReference type="EMBL" id="MU806674">
    <property type="protein sequence ID" value="KAJ3833547.1"/>
    <property type="molecule type" value="Genomic_DNA"/>
</dbReference>
<feature type="region of interest" description="Disordered" evidence="1">
    <location>
        <begin position="28"/>
        <end position="81"/>
    </location>
</feature>
<reference evidence="2" key="1">
    <citation type="submission" date="2022-08" db="EMBL/GenBank/DDBJ databases">
        <authorList>
            <consortium name="DOE Joint Genome Institute"/>
            <person name="Min B."/>
            <person name="Riley R."/>
            <person name="Sierra-Patev S."/>
            <person name="Naranjo-Ortiz M."/>
            <person name="Looney B."/>
            <person name="Konkel Z."/>
            <person name="Slot J.C."/>
            <person name="Sakamoto Y."/>
            <person name="Steenwyk J.L."/>
            <person name="Rokas A."/>
            <person name="Carro J."/>
            <person name="Camarero S."/>
            <person name="Ferreira P."/>
            <person name="Molpeceres G."/>
            <person name="Ruiz-Duenas F.J."/>
            <person name="Serrano A."/>
            <person name="Henrissat B."/>
            <person name="Drula E."/>
            <person name="Hughes K.W."/>
            <person name="Mata J.L."/>
            <person name="Ishikawa N.K."/>
            <person name="Vargas-Isla R."/>
            <person name="Ushijima S."/>
            <person name="Smith C.A."/>
            <person name="Ahrendt S."/>
            <person name="Andreopoulos W."/>
            <person name="He G."/>
            <person name="Labutti K."/>
            <person name="Lipzen A."/>
            <person name="Ng V."/>
            <person name="Sandor L."/>
            <person name="Barry K."/>
            <person name="Martinez A.T."/>
            <person name="Xiao Y."/>
            <person name="Gibbons J.G."/>
            <person name="Terashima K."/>
            <person name="Hibbett D.S."/>
            <person name="Grigoriev I.V."/>
        </authorList>
    </citation>
    <scope>NUCLEOTIDE SEQUENCE</scope>
    <source>
        <strain evidence="2">TFB9207</strain>
    </source>
</reference>
<evidence type="ECO:0000313" key="3">
    <source>
        <dbReference type="Proteomes" id="UP001163846"/>
    </source>
</evidence>
<dbReference type="Proteomes" id="UP001163846">
    <property type="component" value="Unassembled WGS sequence"/>
</dbReference>
<gene>
    <name evidence="2" type="ORF">F5878DRAFT_402781</name>
</gene>
<comment type="caution">
    <text evidence="2">The sequence shown here is derived from an EMBL/GenBank/DDBJ whole genome shotgun (WGS) entry which is preliminary data.</text>
</comment>
<organism evidence="2 3">
    <name type="scientific">Lentinula raphanica</name>
    <dbReference type="NCBI Taxonomy" id="153919"/>
    <lineage>
        <taxon>Eukaryota</taxon>
        <taxon>Fungi</taxon>
        <taxon>Dikarya</taxon>
        <taxon>Basidiomycota</taxon>
        <taxon>Agaricomycotina</taxon>
        <taxon>Agaricomycetes</taxon>
        <taxon>Agaricomycetidae</taxon>
        <taxon>Agaricales</taxon>
        <taxon>Marasmiineae</taxon>
        <taxon>Omphalotaceae</taxon>
        <taxon>Lentinula</taxon>
    </lineage>
</organism>
<protein>
    <submittedName>
        <fullName evidence="2">Uncharacterized protein</fullName>
    </submittedName>
</protein>
<feature type="compositionally biased region" description="Acidic residues" evidence="1">
    <location>
        <begin position="63"/>
        <end position="81"/>
    </location>
</feature>
<keyword evidence="3" id="KW-1185">Reference proteome</keyword>